<dbReference type="PANTHER" id="PTHR11328:SF24">
    <property type="entry name" value="MAJOR FACILITATOR SUPERFAMILY (MFS) PROFILE DOMAIN-CONTAINING PROTEIN"/>
    <property type="match status" value="1"/>
</dbReference>
<protein>
    <submittedName>
        <fullName evidence="9">Glucuronide carrier protein</fullName>
    </submittedName>
</protein>
<proteinExistence type="predicted"/>
<dbReference type="CDD" id="cd17332">
    <property type="entry name" value="MFS_MelB_like"/>
    <property type="match status" value="1"/>
</dbReference>
<dbReference type="Proteomes" id="UP000033572">
    <property type="component" value="Unassembled WGS sequence"/>
</dbReference>
<dbReference type="GO" id="GO:0008643">
    <property type="term" value="P:carbohydrate transport"/>
    <property type="evidence" value="ECO:0007669"/>
    <property type="project" value="InterPro"/>
</dbReference>
<sequence length="470" mass="50451">MTYTSTTEAIATARPFGWRDKVGYLFGDFGNDFLFILASSYLLIFYTNVLGLNPAHVGTLFLLVRLLDAFTDVGWGQFLDRHIPSVAGRFRPWIIRAAIPLVVVSALLYAPFAADWDYTVKLIWATATYILWGSVFYTMVNISYGSLASVMSEEPAERASLSVFRGVGANLAGIFVALVPPLFIYANVDGVSQVLPPAFFATGVAFSAAALVFYIVCYSLVRERVRAVPGRAKASFPALLRSLAGNRALLSLMGGNLVLMLSSLLTGSVGAYLWLNYFNNGALSGVAALANVVPALIAAPFAAALGRRCGKKEMLVVLLFASAAIYLLLFFLGITSPWVFIVLSIVAGFGVGMFNLLVWAIITDVVDHQEVRTGQRDDGTVYAINTWARKLGLALAGGLGGYALAIIGYEAGTDTQAAGTVQGIYTIATLVPGVLYAIVALILLFWFPLDRRTVEANSAELSSRRAVVVG</sequence>
<feature type="transmembrane region" description="Helical" evidence="7">
    <location>
        <begin position="163"/>
        <end position="186"/>
    </location>
</feature>
<dbReference type="InterPro" id="IPR018043">
    <property type="entry name" value="Na/Gal_symport_CS"/>
</dbReference>
<feature type="transmembrane region" description="Helical" evidence="7">
    <location>
        <begin position="424"/>
        <end position="447"/>
    </location>
</feature>
<dbReference type="GO" id="GO:0005886">
    <property type="term" value="C:plasma membrane"/>
    <property type="evidence" value="ECO:0007669"/>
    <property type="project" value="UniProtKB-SubCell"/>
</dbReference>
<feature type="domain" description="Major facilitator superfamily (MFS) profile" evidence="8">
    <location>
        <begin position="243"/>
        <end position="470"/>
    </location>
</feature>
<dbReference type="Gene3D" id="1.20.1250.20">
    <property type="entry name" value="MFS general substrate transporter like domains"/>
    <property type="match status" value="2"/>
</dbReference>
<evidence type="ECO:0000256" key="2">
    <source>
        <dbReference type="ARBA" id="ARBA00022448"/>
    </source>
</evidence>
<dbReference type="PATRIC" id="fig|104336.4.peg.2602"/>
<dbReference type="KEGG" id="mfol:DXT68_02855"/>
<evidence type="ECO:0000256" key="3">
    <source>
        <dbReference type="ARBA" id="ARBA00022475"/>
    </source>
</evidence>
<feature type="transmembrane region" description="Helical" evidence="7">
    <location>
        <begin position="249"/>
        <end position="275"/>
    </location>
</feature>
<organism evidence="9 10">
    <name type="scientific">Microbacterium foliorum</name>
    <dbReference type="NCBI Taxonomy" id="104336"/>
    <lineage>
        <taxon>Bacteria</taxon>
        <taxon>Bacillati</taxon>
        <taxon>Actinomycetota</taxon>
        <taxon>Actinomycetes</taxon>
        <taxon>Micrococcales</taxon>
        <taxon>Microbacteriaceae</taxon>
        <taxon>Microbacterium</taxon>
    </lineage>
</organism>
<keyword evidence="4 7" id="KW-0812">Transmembrane</keyword>
<dbReference type="Pfam" id="PF13347">
    <property type="entry name" value="MFS_2"/>
    <property type="match status" value="1"/>
</dbReference>
<dbReference type="RefSeq" id="WP_045254877.1">
    <property type="nucleotide sequence ID" value="NZ_CP031425.1"/>
</dbReference>
<dbReference type="PROSITE" id="PS50850">
    <property type="entry name" value="MFS"/>
    <property type="match status" value="1"/>
</dbReference>
<dbReference type="SUPFAM" id="SSF103473">
    <property type="entry name" value="MFS general substrate transporter"/>
    <property type="match status" value="1"/>
</dbReference>
<feature type="transmembrane region" description="Helical" evidence="7">
    <location>
        <begin position="391"/>
        <end position="412"/>
    </location>
</feature>
<dbReference type="InterPro" id="IPR036259">
    <property type="entry name" value="MFS_trans_sf"/>
</dbReference>
<dbReference type="GO" id="GO:0006814">
    <property type="term" value="P:sodium ion transport"/>
    <property type="evidence" value="ECO:0007669"/>
    <property type="project" value="InterPro"/>
</dbReference>
<evidence type="ECO:0000256" key="1">
    <source>
        <dbReference type="ARBA" id="ARBA00004651"/>
    </source>
</evidence>
<dbReference type="PROSITE" id="PS00872">
    <property type="entry name" value="NA_GALACTOSIDE_SYMP"/>
    <property type="match status" value="1"/>
</dbReference>
<keyword evidence="3" id="KW-1003">Cell membrane</keyword>
<dbReference type="InterPro" id="IPR020846">
    <property type="entry name" value="MFS_dom"/>
</dbReference>
<dbReference type="InterPro" id="IPR039672">
    <property type="entry name" value="MFS_2"/>
</dbReference>
<evidence type="ECO:0000256" key="6">
    <source>
        <dbReference type="ARBA" id="ARBA00023136"/>
    </source>
</evidence>
<dbReference type="EMBL" id="JYIU01000045">
    <property type="protein sequence ID" value="KJL19271.1"/>
    <property type="molecule type" value="Genomic_DNA"/>
</dbReference>
<dbReference type="NCBIfam" id="TIGR00792">
    <property type="entry name" value="gph"/>
    <property type="match status" value="1"/>
</dbReference>
<name>A0A0F0KJ44_9MICO</name>
<comment type="caution">
    <text evidence="9">The sequence shown here is derived from an EMBL/GenBank/DDBJ whole genome shotgun (WGS) entry which is preliminary data.</text>
</comment>
<keyword evidence="5 7" id="KW-1133">Transmembrane helix</keyword>
<evidence type="ECO:0000259" key="8">
    <source>
        <dbReference type="PROSITE" id="PS50850"/>
    </source>
</evidence>
<evidence type="ECO:0000256" key="5">
    <source>
        <dbReference type="ARBA" id="ARBA00022989"/>
    </source>
</evidence>
<gene>
    <name evidence="9" type="primary">uidB_1</name>
    <name evidence="9" type="ORF">RN50_02556</name>
</gene>
<feature type="transmembrane region" description="Helical" evidence="7">
    <location>
        <begin position="198"/>
        <end position="221"/>
    </location>
</feature>
<evidence type="ECO:0000313" key="9">
    <source>
        <dbReference type="EMBL" id="KJL19271.1"/>
    </source>
</evidence>
<reference evidence="9 10" key="1">
    <citation type="submission" date="2015-02" db="EMBL/GenBank/DDBJ databases">
        <title>Draft genome sequences of ten Microbacterium spp. with emphasis on heavy metal contaminated environments.</title>
        <authorList>
            <person name="Corretto E."/>
        </authorList>
    </citation>
    <scope>NUCLEOTIDE SEQUENCE [LARGE SCALE GENOMIC DNA]</scope>
    <source>
        <strain evidence="9 10">DSM 12966</strain>
    </source>
</reference>
<dbReference type="PANTHER" id="PTHR11328">
    <property type="entry name" value="MAJOR FACILITATOR SUPERFAMILY DOMAIN-CONTAINING PROTEIN"/>
    <property type="match status" value="1"/>
</dbReference>
<feature type="transmembrane region" description="Helical" evidence="7">
    <location>
        <begin position="315"/>
        <end position="334"/>
    </location>
</feature>
<evidence type="ECO:0000256" key="7">
    <source>
        <dbReference type="SAM" id="Phobius"/>
    </source>
</evidence>
<keyword evidence="6 7" id="KW-0472">Membrane</keyword>
<dbReference type="GO" id="GO:0015293">
    <property type="term" value="F:symporter activity"/>
    <property type="evidence" value="ECO:0007669"/>
    <property type="project" value="InterPro"/>
</dbReference>
<feature type="transmembrane region" description="Helical" evidence="7">
    <location>
        <begin position="93"/>
        <end position="110"/>
    </location>
</feature>
<evidence type="ECO:0000256" key="4">
    <source>
        <dbReference type="ARBA" id="ARBA00022692"/>
    </source>
</evidence>
<dbReference type="GeneID" id="94443318"/>
<dbReference type="InterPro" id="IPR001927">
    <property type="entry name" value="Na/Gal_symport"/>
</dbReference>
<feature type="transmembrane region" description="Helical" evidence="7">
    <location>
        <begin position="33"/>
        <end position="52"/>
    </location>
</feature>
<evidence type="ECO:0000313" key="10">
    <source>
        <dbReference type="Proteomes" id="UP000033572"/>
    </source>
</evidence>
<keyword evidence="10" id="KW-1185">Reference proteome</keyword>
<comment type="subcellular location">
    <subcellularLocation>
        <location evidence="1">Cell membrane</location>
        <topology evidence="1">Multi-pass membrane protein</topology>
    </subcellularLocation>
</comment>
<keyword evidence="2" id="KW-0813">Transport</keyword>
<feature type="transmembrane region" description="Helical" evidence="7">
    <location>
        <begin position="281"/>
        <end position="303"/>
    </location>
</feature>
<accession>A0A0F0KJ44</accession>
<feature type="transmembrane region" description="Helical" evidence="7">
    <location>
        <begin position="122"/>
        <end position="142"/>
    </location>
</feature>
<feature type="transmembrane region" description="Helical" evidence="7">
    <location>
        <begin position="340"/>
        <end position="362"/>
    </location>
</feature>
<dbReference type="AlphaFoldDB" id="A0A0F0KJ44"/>